<comment type="similarity">
    <text evidence="8">Belongs to the SecE/SEC61-gamma family.</text>
</comment>
<name>B7ARK0_9FIRM</name>
<dbReference type="GO" id="GO:0005886">
    <property type="term" value="C:plasma membrane"/>
    <property type="evidence" value="ECO:0007669"/>
    <property type="project" value="UniProtKB-SubCell"/>
</dbReference>
<dbReference type="Proteomes" id="UP000003136">
    <property type="component" value="Unassembled WGS sequence"/>
</dbReference>
<dbReference type="HAMAP" id="MF_00422">
    <property type="entry name" value="SecE"/>
    <property type="match status" value="1"/>
</dbReference>
<evidence type="ECO:0000256" key="6">
    <source>
        <dbReference type="ARBA" id="ARBA00023010"/>
    </source>
</evidence>
<comment type="function">
    <text evidence="8">Essential subunit of the Sec protein translocation channel SecYEG. Clamps together the 2 halves of SecY. May contact the channel plug during translocation.</text>
</comment>
<dbReference type="EMBL" id="ABVQ01000036">
    <property type="protein sequence ID" value="EEC57196.1"/>
    <property type="molecule type" value="Genomic_DNA"/>
</dbReference>
<dbReference type="InterPro" id="IPR005807">
    <property type="entry name" value="SecE_bac"/>
</dbReference>
<reference evidence="9 10" key="1">
    <citation type="submission" date="2008-11" db="EMBL/GenBank/DDBJ databases">
        <title>Draft genome sequence of Bacteroides pectinophilus (ATCC 43243).</title>
        <authorList>
            <person name="Sudarsanam P."/>
            <person name="Ley R."/>
            <person name="Guruge J."/>
            <person name="Turnbaugh P.J."/>
            <person name="Mahowald M."/>
            <person name="Liep D."/>
            <person name="Gordon J."/>
        </authorList>
    </citation>
    <scope>NUCLEOTIDE SEQUENCE [LARGE SCALE GENOMIC DNA]</scope>
    <source>
        <strain evidence="9 10">ATCC 43243</strain>
    </source>
</reference>
<evidence type="ECO:0000256" key="5">
    <source>
        <dbReference type="ARBA" id="ARBA00022989"/>
    </source>
</evidence>
<dbReference type="GO" id="GO:0065002">
    <property type="term" value="P:intracellular protein transmembrane transport"/>
    <property type="evidence" value="ECO:0007669"/>
    <property type="project" value="UniProtKB-UniRule"/>
</dbReference>
<organism evidence="9 10">
    <name type="scientific">[Bacteroides] pectinophilus ATCC 43243</name>
    <dbReference type="NCBI Taxonomy" id="483218"/>
    <lineage>
        <taxon>Bacteria</taxon>
        <taxon>Bacillati</taxon>
        <taxon>Bacillota</taxon>
        <taxon>Clostridia</taxon>
        <taxon>Eubacteriales</taxon>
    </lineage>
</organism>
<feature type="transmembrane region" description="Helical" evidence="8">
    <location>
        <begin position="37"/>
        <end position="57"/>
    </location>
</feature>
<dbReference type="GO" id="GO:0008320">
    <property type="term" value="F:protein transmembrane transporter activity"/>
    <property type="evidence" value="ECO:0007669"/>
    <property type="project" value="UniProtKB-UniRule"/>
</dbReference>
<keyword evidence="8" id="KW-1003">Cell membrane</keyword>
<sequence>MSDTAKGKTKKSWFKGLKAEFKNISWPDQKTLTKETVAVLVVSVLLGLITAGLDFIIRYGLEFLIK</sequence>
<evidence type="ECO:0000313" key="9">
    <source>
        <dbReference type="EMBL" id="EEC57196.1"/>
    </source>
</evidence>
<keyword evidence="10" id="KW-1185">Reference proteome</keyword>
<keyword evidence="4 8" id="KW-0653">Protein transport</keyword>
<comment type="subcellular location">
    <subcellularLocation>
        <location evidence="8">Cell membrane</location>
        <topology evidence="8">Single-pass membrane protein</topology>
    </subcellularLocation>
    <subcellularLocation>
        <location evidence="1">Membrane</location>
    </subcellularLocation>
</comment>
<keyword evidence="2 8" id="KW-0813">Transport</keyword>
<reference evidence="9 10" key="2">
    <citation type="submission" date="2008-11" db="EMBL/GenBank/DDBJ databases">
        <authorList>
            <person name="Fulton L."/>
            <person name="Clifton S."/>
            <person name="Fulton B."/>
            <person name="Xu J."/>
            <person name="Minx P."/>
            <person name="Pepin K.H."/>
            <person name="Johnson M."/>
            <person name="Bhonagiri V."/>
            <person name="Nash W.E."/>
            <person name="Mardis E.R."/>
            <person name="Wilson R.K."/>
        </authorList>
    </citation>
    <scope>NUCLEOTIDE SEQUENCE [LARGE SCALE GENOMIC DNA]</scope>
    <source>
        <strain evidence="9 10">ATCC 43243</strain>
    </source>
</reference>
<comment type="subunit">
    <text evidence="8">Component of the Sec protein translocase complex. Heterotrimer consisting of SecY, SecE and SecG subunits. The heterotrimers can form oligomers, although 1 heterotrimer is thought to be able to translocate proteins. Interacts with the ribosome. Interacts with SecDF, and other proteins may be involved. Interacts with SecA.</text>
</comment>
<evidence type="ECO:0000256" key="7">
    <source>
        <dbReference type="ARBA" id="ARBA00023136"/>
    </source>
</evidence>
<dbReference type="InterPro" id="IPR001901">
    <property type="entry name" value="Translocase_SecE/Sec61-g"/>
</dbReference>
<dbReference type="GO" id="GO:0009306">
    <property type="term" value="P:protein secretion"/>
    <property type="evidence" value="ECO:0007669"/>
    <property type="project" value="UniProtKB-UniRule"/>
</dbReference>
<gene>
    <name evidence="8" type="primary">secE</name>
    <name evidence="9" type="ORF">BACPEC_01704</name>
</gene>
<evidence type="ECO:0000256" key="4">
    <source>
        <dbReference type="ARBA" id="ARBA00022927"/>
    </source>
</evidence>
<evidence type="ECO:0000256" key="3">
    <source>
        <dbReference type="ARBA" id="ARBA00022692"/>
    </source>
</evidence>
<accession>B7ARK0</accession>
<keyword evidence="5 8" id="KW-1133">Transmembrane helix</keyword>
<proteinExistence type="inferred from homology"/>
<dbReference type="Gene3D" id="1.20.5.1030">
    <property type="entry name" value="Preprotein translocase secy subunit"/>
    <property type="match status" value="1"/>
</dbReference>
<evidence type="ECO:0000256" key="1">
    <source>
        <dbReference type="ARBA" id="ARBA00004370"/>
    </source>
</evidence>
<dbReference type="AlphaFoldDB" id="B7ARK0"/>
<dbReference type="InterPro" id="IPR038379">
    <property type="entry name" value="SecE_sf"/>
</dbReference>
<dbReference type="GO" id="GO:0006605">
    <property type="term" value="P:protein targeting"/>
    <property type="evidence" value="ECO:0007669"/>
    <property type="project" value="UniProtKB-UniRule"/>
</dbReference>
<evidence type="ECO:0000313" key="10">
    <source>
        <dbReference type="Proteomes" id="UP000003136"/>
    </source>
</evidence>
<protein>
    <recommendedName>
        <fullName evidence="8">Protein translocase subunit SecE</fullName>
    </recommendedName>
</protein>
<dbReference type="NCBIfam" id="TIGR00964">
    <property type="entry name" value="secE_bact"/>
    <property type="match status" value="1"/>
</dbReference>
<dbReference type="Pfam" id="PF00584">
    <property type="entry name" value="SecE"/>
    <property type="match status" value="1"/>
</dbReference>
<dbReference type="GO" id="GO:0043952">
    <property type="term" value="P:protein transport by the Sec complex"/>
    <property type="evidence" value="ECO:0007669"/>
    <property type="project" value="UniProtKB-UniRule"/>
</dbReference>
<dbReference type="STRING" id="483218.BACPEC_01704"/>
<dbReference type="eggNOG" id="COG0690">
    <property type="taxonomic scope" value="Bacteria"/>
</dbReference>
<keyword evidence="7 8" id="KW-0472">Membrane</keyword>
<evidence type="ECO:0000256" key="2">
    <source>
        <dbReference type="ARBA" id="ARBA00022448"/>
    </source>
</evidence>
<comment type="caution">
    <text evidence="9">The sequence shown here is derived from an EMBL/GenBank/DDBJ whole genome shotgun (WGS) entry which is preliminary data.</text>
</comment>
<dbReference type="HOGENOM" id="CLU_113663_5_2_9"/>
<evidence type="ECO:0000256" key="8">
    <source>
        <dbReference type="HAMAP-Rule" id="MF_00422"/>
    </source>
</evidence>
<keyword evidence="3 8" id="KW-0812">Transmembrane</keyword>
<keyword evidence="6 8" id="KW-0811">Translocation</keyword>